<feature type="compositionally biased region" description="Acidic residues" evidence="1">
    <location>
        <begin position="366"/>
        <end position="379"/>
    </location>
</feature>
<dbReference type="PANTHER" id="PTHR12419:SF7">
    <property type="entry name" value="OTU DOMAIN-CONTAINING PROTEIN 3"/>
    <property type="match status" value="1"/>
</dbReference>
<dbReference type="EMBL" id="CAXLJM020000045">
    <property type="protein sequence ID" value="CAL8110515.1"/>
    <property type="molecule type" value="Genomic_DNA"/>
</dbReference>
<dbReference type="InterPro" id="IPR038765">
    <property type="entry name" value="Papain-like_cys_pep_sf"/>
</dbReference>
<feature type="region of interest" description="Disordered" evidence="1">
    <location>
        <begin position="209"/>
        <end position="238"/>
    </location>
</feature>
<evidence type="ECO:0000313" key="3">
    <source>
        <dbReference type="EMBL" id="CAL8110515.1"/>
    </source>
</evidence>
<dbReference type="SUPFAM" id="SSF54001">
    <property type="entry name" value="Cysteine proteinases"/>
    <property type="match status" value="1"/>
</dbReference>
<feature type="compositionally biased region" description="Low complexity" evidence="1">
    <location>
        <begin position="441"/>
        <end position="452"/>
    </location>
</feature>
<feature type="compositionally biased region" description="Basic residues" evidence="1">
    <location>
        <begin position="416"/>
        <end position="428"/>
    </location>
</feature>
<proteinExistence type="predicted"/>
<feature type="compositionally biased region" description="Polar residues" evidence="1">
    <location>
        <begin position="391"/>
        <end position="407"/>
    </location>
</feature>
<evidence type="ECO:0000259" key="2">
    <source>
        <dbReference type="PROSITE" id="PS50802"/>
    </source>
</evidence>
<dbReference type="Gene3D" id="3.90.70.80">
    <property type="match status" value="1"/>
</dbReference>
<name>A0ABP1QVE3_9HEXA</name>
<feature type="compositionally biased region" description="Polar residues" evidence="1">
    <location>
        <begin position="210"/>
        <end position="238"/>
    </location>
</feature>
<accession>A0ABP1QVE3</accession>
<dbReference type="Proteomes" id="UP001642540">
    <property type="component" value="Unassembled WGS sequence"/>
</dbReference>
<protein>
    <recommendedName>
        <fullName evidence="2">OTU domain-containing protein</fullName>
    </recommendedName>
</protein>
<dbReference type="InterPro" id="IPR003323">
    <property type="entry name" value="OTU_dom"/>
</dbReference>
<gene>
    <name evidence="3" type="ORF">ODALV1_LOCUS14317</name>
</gene>
<dbReference type="PANTHER" id="PTHR12419">
    <property type="entry name" value="OTU DOMAIN CONTAINING PROTEIN"/>
    <property type="match status" value="1"/>
</dbReference>
<dbReference type="InterPro" id="IPR050704">
    <property type="entry name" value="Peptidase_C85-like"/>
</dbReference>
<feature type="compositionally biased region" description="Basic and acidic residues" evidence="1">
    <location>
        <begin position="1"/>
        <end position="16"/>
    </location>
</feature>
<reference evidence="3 4" key="1">
    <citation type="submission" date="2024-08" db="EMBL/GenBank/DDBJ databases">
        <authorList>
            <person name="Cucini C."/>
            <person name="Frati F."/>
        </authorList>
    </citation>
    <scope>NUCLEOTIDE SEQUENCE [LARGE SCALE GENOMIC DNA]</scope>
</reference>
<keyword evidence="4" id="KW-1185">Reference proteome</keyword>
<evidence type="ECO:0000313" key="4">
    <source>
        <dbReference type="Proteomes" id="UP001642540"/>
    </source>
</evidence>
<dbReference type="CDD" id="cd22770">
    <property type="entry name" value="OTU_OTUD3"/>
    <property type="match status" value="1"/>
</dbReference>
<organism evidence="3 4">
    <name type="scientific">Orchesella dallaii</name>
    <dbReference type="NCBI Taxonomy" id="48710"/>
    <lineage>
        <taxon>Eukaryota</taxon>
        <taxon>Metazoa</taxon>
        <taxon>Ecdysozoa</taxon>
        <taxon>Arthropoda</taxon>
        <taxon>Hexapoda</taxon>
        <taxon>Collembola</taxon>
        <taxon>Entomobryomorpha</taxon>
        <taxon>Entomobryoidea</taxon>
        <taxon>Orchesellidae</taxon>
        <taxon>Orchesellinae</taxon>
        <taxon>Orchesella</taxon>
    </lineage>
</organism>
<dbReference type="PROSITE" id="PS50802">
    <property type="entry name" value="OTU"/>
    <property type="match status" value="1"/>
</dbReference>
<dbReference type="Pfam" id="PF02338">
    <property type="entry name" value="OTU"/>
    <property type="match status" value="1"/>
</dbReference>
<comment type="caution">
    <text evidence="3">The sequence shown here is derived from an EMBL/GenBank/DDBJ whole genome shotgun (WGS) entry which is preliminary data.</text>
</comment>
<feature type="region of interest" description="Disordered" evidence="1">
    <location>
        <begin position="361"/>
        <end position="458"/>
    </location>
</feature>
<sequence length="458" mass="51236">MARKKYLDERNDEGGHHQYQKAQKHVNTLQMHQGQGGGTKTRKSQDQAKYNDDSFVGVKKQLAALGLTIREMPGDGNCLFRALSDQLCGNSRNHLDYRRGVVQYMRDYRSDFEPFVEDDVPFDKYVHNLSQPGTFAGNDAIVAFARLQNVTVVIHQLNSPTWLIHPSKDQNQCSGREVHIAYHNGDHYNSVRTLGDDSENPTNIKLIAQGASNEKSPYTSTEKGISSPNKSHSELTTTNSKCTSASEFECYDSCVAYGSRDEDYWVKDSADVDRLVEDVMSQTDYPDPVFVRDTLLDFNFNMAATVDFILSTSIGMLQHHGEHPHLDSAASNIEDSSLNCDQSINASAEVPSNHAKIFTAKKQVTDMDEQCEDVEDSEESTSSKADDSDDNPSSPTADTESSQNKPSCSRKEVRVTARKKKELKKRERKREADLRKKRNANSEGENVVVVSNFGSLDI</sequence>
<feature type="region of interest" description="Disordered" evidence="1">
    <location>
        <begin position="1"/>
        <end position="50"/>
    </location>
</feature>
<evidence type="ECO:0000256" key="1">
    <source>
        <dbReference type="SAM" id="MobiDB-lite"/>
    </source>
</evidence>
<feature type="domain" description="OTU" evidence="2">
    <location>
        <begin position="67"/>
        <end position="194"/>
    </location>
</feature>